<organism evidence="2 3">
    <name type="scientific">Gregarina niphandrodes</name>
    <name type="common">Septate eugregarine</name>
    <dbReference type="NCBI Taxonomy" id="110365"/>
    <lineage>
        <taxon>Eukaryota</taxon>
        <taxon>Sar</taxon>
        <taxon>Alveolata</taxon>
        <taxon>Apicomplexa</taxon>
        <taxon>Conoidasida</taxon>
        <taxon>Gregarinasina</taxon>
        <taxon>Eugregarinorida</taxon>
        <taxon>Gregarinidae</taxon>
        <taxon>Gregarina</taxon>
    </lineage>
</organism>
<gene>
    <name evidence="2" type="ORF">GNI_119130</name>
</gene>
<dbReference type="OrthoDB" id="336864at2759"/>
<reference evidence="2" key="1">
    <citation type="submission" date="2013-12" db="EMBL/GenBank/DDBJ databases">
        <authorList>
            <person name="Omoto C.K."/>
            <person name="Sibley D."/>
            <person name="Venepally P."/>
            <person name="Hadjithomas M."/>
            <person name="Karamycheva S."/>
            <person name="Brunk B."/>
            <person name="Roos D."/>
            <person name="Caler E."/>
            <person name="Lorenzi H."/>
        </authorList>
    </citation>
    <scope>NUCLEOTIDE SEQUENCE</scope>
</reference>
<keyword evidence="3" id="KW-1185">Reference proteome</keyword>
<name>A0A023B330_GRENI</name>
<keyword evidence="1" id="KW-0472">Membrane</keyword>
<dbReference type="EMBL" id="AFNH02000885">
    <property type="protein sequence ID" value="EZG55044.1"/>
    <property type="molecule type" value="Genomic_DNA"/>
</dbReference>
<accession>A0A023B330</accession>
<keyword evidence="1" id="KW-1133">Transmembrane helix</keyword>
<dbReference type="eggNOG" id="ENOG502SGRZ">
    <property type="taxonomic scope" value="Eukaryota"/>
</dbReference>
<comment type="caution">
    <text evidence="2">The sequence shown here is derived from an EMBL/GenBank/DDBJ whole genome shotgun (WGS) entry which is preliminary data.</text>
</comment>
<feature type="transmembrane region" description="Helical" evidence="1">
    <location>
        <begin position="48"/>
        <end position="68"/>
    </location>
</feature>
<evidence type="ECO:0000256" key="1">
    <source>
        <dbReference type="SAM" id="Phobius"/>
    </source>
</evidence>
<dbReference type="RefSeq" id="XP_011131811.1">
    <property type="nucleotide sequence ID" value="XM_011133509.1"/>
</dbReference>
<feature type="transmembrane region" description="Helical" evidence="1">
    <location>
        <begin position="89"/>
        <end position="109"/>
    </location>
</feature>
<dbReference type="VEuPathDB" id="CryptoDB:GNI_119130"/>
<sequence>MKELFLAVAALSFLSSLDRPEYNLPIFLFLYWTHDSLSGDKRWRQQRFFLSLVVSSILLDLVYILYWAPLKFSRSWEAWTHWSHALTKWTMSVAAIILLVKIGIVIFMFRPELMVLCGLKAKEDVIEEYDIVKYLPLPQSKA</sequence>
<proteinExistence type="predicted"/>
<evidence type="ECO:0000313" key="2">
    <source>
        <dbReference type="EMBL" id="EZG55044.1"/>
    </source>
</evidence>
<dbReference type="AlphaFoldDB" id="A0A023B330"/>
<evidence type="ECO:0000313" key="3">
    <source>
        <dbReference type="Proteomes" id="UP000019763"/>
    </source>
</evidence>
<protein>
    <submittedName>
        <fullName evidence="2">Transmembrane protein</fullName>
    </submittedName>
</protein>
<dbReference type="GeneID" id="22914232"/>
<dbReference type="Proteomes" id="UP000019763">
    <property type="component" value="Unassembled WGS sequence"/>
</dbReference>
<keyword evidence="1 2" id="KW-0812">Transmembrane</keyword>
<dbReference type="OMA" id="THWSHAL"/>